<organism evidence="6 7">
    <name type="scientific">Coemansia asiatica</name>
    <dbReference type="NCBI Taxonomy" id="1052880"/>
    <lineage>
        <taxon>Eukaryota</taxon>
        <taxon>Fungi</taxon>
        <taxon>Fungi incertae sedis</taxon>
        <taxon>Zoopagomycota</taxon>
        <taxon>Kickxellomycotina</taxon>
        <taxon>Kickxellomycetes</taxon>
        <taxon>Kickxellales</taxon>
        <taxon>Kickxellaceae</taxon>
        <taxon>Coemansia</taxon>
    </lineage>
</organism>
<keyword evidence="4 5" id="KW-0472">Membrane</keyword>
<evidence type="ECO:0000313" key="6">
    <source>
        <dbReference type="EMBL" id="KAJ1646778.1"/>
    </source>
</evidence>
<keyword evidence="2 5" id="KW-0812">Transmembrane</keyword>
<feature type="transmembrane region" description="Helical" evidence="5">
    <location>
        <begin position="166"/>
        <end position="185"/>
    </location>
</feature>
<evidence type="ECO:0000256" key="5">
    <source>
        <dbReference type="SAM" id="Phobius"/>
    </source>
</evidence>
<evidence type="ECO:0008006" key="8">
    <source>
        <dbReference type="Google" id="ProtNLM"/>
    </source>
</evidence>
<dbReference type="EMBL" id="JANBOH010000049">
    <property type="protein sequence ID" value="KAJ1646778.1"/>
    <property type="molecule type" value="Genomic_DNA"/>
</dbReference>
<keyword evidence="3 5" id="KW-1133">Transmembrane helix</keyword>
<feature type="transmembrane region" description="Helical" evidence="5">
    <location>
        <begin position="68"/>
        <end position="92"/>
    </location>
</feature>
<dbReference type="InterPro" id="IPR006603">
    <property type="entry name" value="PQ-loop_rpt"/>
</dbReference>
<protein>
    <recommendedName>
        <fullName evidence="8">PQ-loop repeat-containing protein</fullName>
    </recommendedName>
</protein>
<dbReference type="Proteomes" id="UP001145021">
    <property type="component" value="Unassembled WGS sequence"/>
</dbReference>
<feature type="transmembrane region" description="Helical" evidence="5">
    <location>
        <begin position="44"/>
        <end position="62"/>
    </location>
</feature>
<evidence type="ECO:0000256" key="4">
    <source>
        <dbReference type="ARBA" id="ARBA00023136"/>
    </source>
</evidence>
<comment type="caution">
    <text evidence="6">The sequence shown here is derived from an EMBL/GenBank/DDBJ whole genome shotgun (WGS) entry which is preliminary data.</text>
</comment>
<comment type="subcellular location">
    <subcellularLocation>
        <location evidence="1">Membrane</location>
        <topology evidence="1">Multi-pass membrane protein</topology>
    </subcellularLocation>
</comment>
<feature type="transmembrane region" description="Helical" evidence="5">
    <location>
        <begin position="99"/>
        <end position="118"/>
    </location>
</feature>
<dbReference type="InterPro" id="IPR051415">
    <property type="entry name" value="LAAT-1"/>
</dbReference>
<keyword evidence="7" id="KW-1185">Reference proteome</keyword>
<evidence type="ECO:0000313" key="7">
    <source>
        <dbReference type="Proteomes" id="UP001145021"/>
    </source>
</evidence>
<gene>
    <name evidence="6" type="ORF">LPJ64_001769</name>
</gene>
<dbReference type="PANTHER" id="PTHR16201:SF37">
    <property type="entry name" value="PQ-LOOP REPEAT-CONTAINING PROTEIN"/>
    <property type="match status" value="1"/>
</dbReference>
<dbReference type="Pfam" id="PF04193">
    <property type="entry name" value="PQ-loop"/>
    <property type="match status" value="1"/>
</dbReference>
<evidence type="ECO:0000256" key="2">
    <source>
        <dbReference type="ARBA" id="ARBA00022692"/>
    </source>
</evidence>
<evidence type="ECO:0000256" key="1">
    <source>
        <dbReference type="ARBA" id="ARBA00004141"/>
    </source>
</evidence>
<dbReference type="AlphaFoldDB" id="A0A9W8CL59"/>
<proteinExistence type="predicted"/>
<name>A0A9W8CL59_9FUNG</name>
<dbReference type="PANTHER" id="PTHR16201">
    <property type="entry name" value="SEVEN TRANSMEMBRANE PROTEIN 1-RELATED"/>
    <property type="match status" value="1"/>
</dbReference>
<accession>A0A9W8CL59</accession>
<dbReference type="GO" id="GO:0016020">
    <property type="term" value="C:membrane"/>
    <property type="evidence" value="ECO:0007669"/>
    <property type="project" value="UniProtKB-SubCell"/>
</dbReference>
<sequence>MAYNKAANSAFAWLGLIFWSFQLAPQGKYPKQKTIAYFQSTEGVSIVMLYLWFAGNMFYGAYALADDLYFGLIIQPQLFALFTLVNILQVYWYRYKLGLLRVATACLLLSAVYAGLHVGMWKAIEVAIDRDQNRAVEFMGVLPAVLIALGFFPEFYVCIKEQSVEMSNVFIAFDIMGGVFSTISLAFDRSFDYIASITYLIVVLLDLL</sequence>
<evidence type="ECO:0000256" key="3">
    <source>
        <dbReference type="ARBA" id="ARBA00022989"/>
    </source>
</evidence>
<feature type="transmembrane region" description="Helical" evidence="5">
    <location>
        <begin position="138"/>
        <end position="159"/>
    </location>
</feature>
<dbReference type="Gene3D" id="1.20.1280.290">
    <property type="match status" value="1"/>
</dbReference>
<reference evidence="6" key="1">
    <citation type="submission" date="2022-07" db="EMBL/GenBank/DDBJ databases">
        <title>Phylogenomic reconstructions and comparative analyses of Kickxellomycotina fungi.</title>
        <authorList>
            <person name="Reynolds N.K."/>
            <person name="Stajich J.E."/>
            <person name="Barry K."/>
            <person name="Grigoriev I.V."/>
            <person name="Crous P."/>
            <person name="Smith M.E."/>
        </authorList>
    </citation>
    <scope>NUCLEOTIDE SEQUENCE</scope>
    <source>
        <strain evidence="6">NBRC 105413</strain>
    </source>
</reference>